<dbReference type="RefSeq" id="WP_147462073.1">
    <property type="nucleotide sequence ID" value="NZ_RBXB01000003.1"/>
</dbReference>
<gene>
    <name evidence="2" type="ORF">BCF58_3306</name>
</gene>
<reference evidence="2 3" key="1">
    <citation type="submission" date="2018-10" db="EMBL/GenBank/DDBJ databases">
        <title>Genomic Encyclopedia of Archaeal and Bacterial Type Strains, Phase II (KMG-II): from individual species to whole genera.</title>
        <authorList>
            <person name="Goeker M."/>
        </authorList>
    </citation>
    <scope>NUCLEOTIDE SEQUENCE [LARGE SCALE GENOMIC DNA]</scope>
    <source>
        <strain evidence="2 3">DSM 14219</strain>
    </source>
</reference>
<evidence type="ECO:0000256" key="1">
    <source>
        <dbReference type="SAM" id="MobiDB-lite"/>
    </source>
</evidence>
<feature type="region of interest" description="Disordered" evidence="1">
    <location>
        <begin position="38"/>
        <end position="72"/>
    </location>
</feature>
<keyword evidence="3" id="KW-1185">Reference proteome</keyword>
<protein>
    <submittedName>
        <fullName evidence="2">Uncharacterized protein</fullName>
    </submittedName>
</protein>
<dbReference type="OrthoDB" id="1269020at2"/>
<evidence type="ECO:0000313" key="3">
    <source>
        <dbReference type="Proteomes" id="UP000272428"/>
    </source>
</evidence>
<sequence length="72" mass="8247">MKNYFPIIIVAMILIVVLNSCRQEDSITESVIEEVMQNDRNNDEASKNDTIDNNITPADPPVKDGQQWKQKK</sequence>
<feature type="compositionally biased region" description="Basic and acidic residues" evidence="1">
    <location>
        <begin position="40"/>
        <end position="50"/>
    </location>
</feature>
<dbReference type="EMBL" id="RBXB01000003">
    <property type="protein sequence ID" value="RKS96871.1"/>
    <property type="molecule type" value="Genomic_DNA"/>
</dbReference>
<proteinExistence type="predicted"/>
<dbReference type="Proteomes" id="UP000272428">
    <property type="component" value="Unassembled WGS sequence"/>
</dbReference>
<organism evidence="2 3">
    <name type="scientific">Chryseobacterium defluvii</name>
    <dbReference type="NCBI Taxonomy" id="160396"/>
    <lineage>
        <taxon>Bacteria</taxon>
        <taxon>Pseudomonadati</taxon>
        <taxon>Bacteroidota</taxon>
        <taxon>Flavobacteriia</taxon>
        <taxon>Flavobacteriales</taxon>
        <taxon>Weeksellaceae</taxon>
        <taxon>Chryseobacterium group</taxon>
        <taxon>Chryseobacterium</taxon>
    </lineage>
</organism>
<accession>A0A495SBG8</accession>
<dbReference type="AlphaFoldDB" id="A0A495SBG8"/>
<name>A0A495SBG8_9FLAO</name>
<evidence type="ECO:0000313" key="2">
    <source>
        <dbReference type="EMBL" id="RKS96871.1"/>
    </source>
</evidence>
<comment type="caution">
    <text evidence="2">The sequence shown here is derived from an EMBL/GenBank/DDBJ whole genome shotgun (WGS) entry which is preliminary data.</text>
</comment>